<proteinExistence type="predicted"/>
<evidence type="ECO:0000313" key="3">
    <source>
        <dbReference type="Proteomes" id="UP000001203"/>
    </source>
</evidence>
<evidence type="ECO:0000256" key="1">
    <source>
        <dbReference type="SAM" id="Phobius"/>
    </source>
</evidence>
<dbReference type="STRING" id="43989.cce_1415"/>
<reference evidence="2 3" key="1">
    <citation type="journal article" date="2008" name="Proc. Natl. Acad. Sci. U.S.A.">
        <title>The genome of Cyanothece 51142, a unicellular diazotrophic cyanobacterium important in the marine nitrogen cycle.</title>
        <authorList>
            <person name="Welsh E.A."/>
            <person name="Liberton M."/>
            <person name="Stoeckel J."/>
            <person name="Loh T."/>
            <person name="Elvitigala T."/>
            <person name="Wang C."/>
            <person name="Wollam A."/>
            <person name="Fulton R.S."/>
            <person name="Clifton S.W."/>
            <person name="Jacobs J.M."/>
            <person name="Aurora R."/>
            <person name="Ghosh B.K."/>
            <person name="Sherman L.A."/>
            <person name="Smith R.D."/>
            <person name="Wilson R.K."/>
            <person name="Pakrasi H.B."/>
        </authorList>
    </citation>
    <scope>NUCLEOTIDE SEQUENCE [LARGE SCALE GENOMIC DNA]</scope>
    <source>
        <strain evidence="3">ATCC 51142 / BH68</strain>
    </source>
</reference>
<gene>
    <name evidence="2" type="ordered locus">cce_1415</name>
</gene>
<dbReference type="eggNOG" id="ENOG5030MEA">
    <property type="taxonomic scope" value="Bacteria"/>
</dbReference>
<dbReference type="OrthoDB" id="468406at2"/>
<keyword evidence="3" id="KW-1185">Reference proteome</keyword>
<keyword evidence="1" id="KW-0472">Membrane</keyword>
<evidence type="ECO:0000313" key="2">
    <source>
        <dbReference type="EMBL" id="ACB50765.1"/>
    </source>
</evidence>
<accession>B1WWP1</accession>
<dbReference type="KEGG" id="cyt:cce_1415"/>
<protein>
    <submittedName>
        <fullName evidence="2">Uncharacterized protein</fullName>
    </submittedName>
</protein>
<keyword evidence="1" id="KW-1133">Transmembrane helix</keyword>
<name>B1WWP1_CROS5</name>
<feature type="transmembrane region" description="Helical" evidence="1">
    <location>
        <begin position="12"/>
        <end position="31"/>
    </location>
</feature>
<feature type="transmembrane region" description="Helical" evidence="1">
    <location>
        <begin position="37"/>
        <end position="61"/>
    </location>
</feature>
<organism evidence="2 3">
    <name type="scientific">Crocosphaera subtropica (strain ATCC 51142 / BH68)</name>
    <name type="common">Cyanothece sp. (strain ATCC 51142)</name>
    <dbReference type="NCBI Taxonomy" id="43989"/>
    <lineage>
        <taxon>Bacteria</taxon>
        <taxon>Bacillati</taxon>
        <taxon>Cyanobacteriota</taxon>
        <taxon>Cyanophyceae</taxon>
        <taxon>Oscillatoriophycideae</taxon>
        <taxon>Chroococcales</taxon>
        <taxon>Aphanothecaceae</taxon>
        <taxon>Crocosphaera</taxon>
        <taxon>Crocosphaera subtropica</taxon>
    </lineage>
</organism>
<sequence length="67" mass="7304">MLMNKSTSSKLSPITLALIISVLITLTTYILRGLGILGFIPGSVILLLMTISIFLGIFYGISVTRRF</sequence>
<dbReference type="HOGENOM" id="CLU_200938_1_0_3"/>
<keyword evidence="1" id="KW-0812">Transmembrane</keyword>
<dbReference type="Proteomes" id="UP000001203">
    <property type="component" value="Chromosome circular"/>
</dbReference>
<dbReference type="EMBL" id="CP000806">
    <property type="protein sequence ID" value="ACB50765.1"/>
    <property type="molecule type" value="Genomic_DNA"/>
</dbReference>
<dbReference type="AlphaFoldDB" id="B1WWP1"/>